<keyword evidence="4" id="KW-0456">Lyase</keyword>
<evidence type="ECO:0000256" key="4">
    <source>
        <dbReference type="ARBA" id="ARBA00023239"/>
    </source>
</evidence>
<gene>
    <name evidence="7" type="ORF">V8G54_033904</name>
</gene>
<proteinExistence type="inferred from homology"/>
<organism evidence="7 8">
    <name type="scientific">Vigna mungo</name>
    <name type="common">Black gram</name>
    <name type="synonym">Phaseolus mungo</name>
    <dbReference type="NCBI Taxonomy" id="3915"/>
    <lineage>
        <taxon>Eukaryota</taxon>
        <taxon>Viridiplantae</taxon>
        <taxon>Streptophyta</taxon>
        <taxon>Embryophyta</taxon>
        <taxon>Tracheophyta</taxon>
        <taxon>Spermatophyta</taxon>
        <taxon>Magnoliopsida</taxon>
        <taxon>eudicotyledons</taxon>
        <taxon>Gunneridae</taxon>
        <taxon>Pentapetalae</taxon>
        <taxon>rosids</taxon>
        <taxon>fabids</taxon>
        <taxon>Fabales</taxon>
        <taxon>Fabaceae</taxon>
        <taxon>Papilionoideae</taxon>
        <taxon>50 kb inversion clade</taxon>
        <taxon>NPAAA clade</taxon>
        <taxon>indigoferoid/millettioid clade</taxon>
        <taxon>Phaseoleae</taxon>
        <taxon>Vigna</taxon>
    </lineage>
</organism>
<keyword evidence="8" id="KW-1185">Reference proteome</keyword>
<dbReference type="PROSITE" id="PS00704">
    <property type="entry name" value="PROK_CO2_ANHYDRASE_1"/>
    <property type="match status" value="1"/>
</dbReference>
<comment type="cofactor">
    <cofactor evidence="6">
        <name>Zn(2+)</name>
        <dbReference type="ChEBI" id="CHEBI:29105"/>
    </cofactor>
    <text evidence="6">Binds 1 zinc ion per subunit.</text>
</comment>
<dbReference type="PANTHER" id="PTHR11002">
    <property type="entry name" value="CARBONIC ANHYDRASE"/>
    <property type="match status" value="1"/>
</dbReference>
<dbReference type="InterPro" id="IPR036874">
    <property type="entry name" value="Carbonic_anhydrase_sf"/>
</dbReference>
<evidence type="ECO:0000313" key="8">
    <source>
        <dbReference type="Proteomes" id="UP001374535"/>
    </source>
</evidence>
<evidence type="ECO:0000256" key="6">
    <source>
        <dbReference type="PIRSR" id="PIRSR601765-1"/>
    </source>
</evidence>
<comment type="catalytic activity">
    <reaction evidence="5">
        <text>hydrogencarbonate + H(+) = CO2 + H2O</text>
        <dbReference type="Rhea" id="RHEA:10748"/>
        <dbReference type="ChEBI" id="CHEBI:15377"/>
        <dbReference type="ChEBI" id="CHEBI:15378"/>
        <dbReference type="ChEBI" id="CHEBI:16526"/>
        <dbReference type="ChEBI" id="CHEBI:17544"/>
        <dbReference type="EC" id="4.2.1.1"/>
    </reaction>
</comment>
<dbReference type="PANTHER" id="PTHR11002:SF12">
    <property type="entry name" value="CARBONIC ANHYDRASE"/>
    <property type="match status" value="1"/>
</dbReference>
<reference evidence="7 8" key="1">
    <citation type="journal article" date="2023" name="Life. Sci Alliance">
        <title>Evolutionary insights into 3D genome organization and epigenetic landscape of Vigna mungo.</title>
        <authorList>
            <person name="Junaid A."/>
            <person name="Singh B."/>
            <person name="Bhatia S."/>
        </authorList>
    </citation>
    <scope>NUCLEOTIDE SEQUENCE [LARGE SCALE GENOMIC DNA]</scope>
    <source>
        <strain evidence="7">Urdbean</strain>
    </source>
</reference>
<feature type="binding site" evidence="6">
    <location>
        <position position="112"/>
    </location>
    <ligand>
        <name>Zn(2+)</name>
        <dbReference type="ChEBI" id="CHEBI:29105"/>
    </ligand>
</feature>
<dbReference type="InterPro" id="IPR001765">
    <property type="entry name" value="Carbonic_anhydrase"/>
</dbReference>
<comment type="similarity">
    <text evidence="1">Belongs to the beta-class carbonic anhydrase family.</text>
</comment>
<keyword evidence="3 6" id="KW-0862">Zinc</keyword>
<sequence length="352" mass="39351">MAVPASFSLSSDPFASKPATSTIFGCAAPKKGNFDHTHFTFFTAFRRNQGCTLKASMGPPGFTEKLNNNKLNTLVDAEDGEKLIYTVYGRKDIDHFENLAKVQTPKFMVIACADSRVCPSTVLGFQPGEAFMIRNIANLVPTFESGPSETNAALEFAVNSLLVENILVIGHSCCGGIRALMSMEDDDVEKSFIKSWVIGGKKARTKAKAAASNLSFDEQCTHCEKVIYIFVLRFDEQKCISLSFVLWSSLNVPTSLLSLVRSKYQESCKMLNTFKFNNALNVHLMQESINHSLLNLLTYPWIEEKVANKELSIHGGYYNFIDCSFEKWTLDYRGTKLEENGRIAAKNKIFWC</sequence>
<keyword evidence="6" id="KW-0479">Metal-binding</keyword>
<dbReference type="Proteomes" id="UP001374535">
    <property type="component" value="Chromosome 10"/>
</dbReference>
<feature type="binding site" evidence="6">
    <location>
        <position position="114"/>
    </location>
    <ligand>
        <name>Zn(2+)</name>
        <dbReference type="ChEBI" id="CHEBI:29105"/>
    </ligand>
</feature>
<dbReference type="Gene3D" id="3.40.1050.10">
    <property type="entry name" value="Carbonic anhydrase"/>
    <property type="match status" value="2"/>
</dbReference>
<evidence type="ECO:0000256" key="1">
    <source>
        <dbReference type="ARBA" id="ARBA00006217"/>
    </source>
</evidence>
<dbReference type="GO" id="GO:0008270">
    <property type="term" value="F:zinc ion binding"/>
    <property type="evidence" value="ECO:0007669"/>
    <property type="project" value="InterPro"/>
</dbReference>
<protein>
    <recommendedName>
        <fullName evidence="2">carbonic anhydrase</fullName>
        <ecNumber evidence="2">4.2.1.1</ecNumber>
    </recommendedName>
</protein>
<dbReference type="EMBL" id="CP144691">
    <property type="protein sequence ID" value="WVY94816.1"/>
    <property type="molecule type" value="Genomic_DNA"/>
</dbReference>
<dbReference type="GO" id="GO:0004089">
    <property type="term" value="F:carbonate dehydratase activity"/>
    <property type="evidence" value="ECO:0007669"/>
    <property type="project" value="UniProtKB-EC"/>
</dbReference>
<dbReference type="AlphaFoldDB" id="A0AAQ3MP52"/>
<name>A0AAQ3MP52_VIGMU</name>
<feature type="binding site" evidence="6">
    <location>
        <position position="171"/>
    </location>
    <ligand>
        <name>Zn(2+)</name>
        <dbReference type="ChEBI" id="CHEBI:29105"/>
    </ligand>
</feature>
<dbReference type="Pfam" id="PF00484">
    <property type="entry name" value="Pro_CA"/>
    <property type="match status" value="1"/>
</dbReference>
<accession>A0AAQ3MP52</accession>
<evidence type="ECO:0000256" key="5">
    <source>
        <dbReference type="ARBA" id="ARBA00048348"/>
    </source>
</evidence>
<dbReference type="SMART" id="SM00947">
    <property type="entry name" value="Pro_CA"/>
    <property type="match status" value="1"/>
</dbReference>
<feature type="binding site" evidence="6">
    <location>
        <position position="174"/>
    </location>
    <ligand>
        <name>Zn(2+)</name>
        <dbReference type="ChEBI" id="CHEBI:29105"/>
    </ligand>
</feature>
<dbReference type="EC" id="4.2.1.1" evidence="2"/>
<dbReference type="PROSITE" id="PS00705">
    <property type="entry name" value="PROK_CO2_ANHYDRASE_2"/>
    <property type="match status" value="1"/>
</dbReference>
<evidence type="ECO:0000313" key="7">
    <source>
        <dbReference type="EMBL" id="WVY94816.1"/>
    </source>
</evidence>
<dbReference type="SUPFAM" id="SSF53056">
    <property type="entry name" value="beta-carbonic anhydrase, cab"/>
    <property type="match status" value="2"/>
</dbReference>
<evidence type="ECO:0000256" key="3">
    <source>
        <dbReference type="ARBA" id="ARBA00022833"/>
    </source>
</evidence>
<evidence type="ECO:0000256" key="2">
    <source>
        <dbReference type="ARBA" id="ARBA00012925"/>
    </source>
</evidence>
<dbReference type="InterPro" id="IPR015892">
    <property type="entry name" value="Carbonic_anhydrase_CS"/>
</dbReference>
<dbReference type="GO" id="GO:0015976">
    <property type="term" value="P:carbon utilization"/>
    <property type="evidence" value="ECO:0007669"/>
    <property type="project" value="InterPro"/>
</dbReference>